<accession>A0A9P4QEC2</accession>
<name>A0A9P4QEC2_9PEZI</name>
<dbReference type="Proteomes" id="UP000799441">
    <property type="component" value="Unassembled WGS sequence"/>
</dbReference>
<sequence>MGFCSAQSTRQGSATMMFRAGRREGWYRTSTLALALDTRGNAGGVLAGTWPRSCRYAQAIGLRHLVGRKTKTASVQRCRRSRVPAVALLSDWLSWAPSKGTDVSSCQPTSRRSQRAYLAWSCRSHRILIGAHTKMPLSLCVSLTDTHTHTYAFGQGSPTLPPVGALVCLPATFCRVAVCTPGPDCRRAVSDNGTSLRDTALHSKECQRLC</sequence>
<protein>
    <submittedName>
        <fullName evidence="1">Uncharacterized protein</fullName>
    </submittedName>
</protein>
<gene>
    <name evidence="1" type="ORF">K431DRAFT_165132</name>
</gene>
<evidence type="ECO:0000313" key="1">
    <source>
        <dbReference type="EMBL" id="KAF2724088.1"/>
    </source>
</evidence>
<organism evidence="1 2">
    <name type="scientific">Polychaeton citri CBS 116435</name>
    <dbReference type="NCBI Taxonomy" id="1314669"/>
    <lineage>
        <taxon>Eukaryota</taxon>
        <taxon>Fungi</taxon>
        <taxon>Dikarya</taxon>
        <taxon>Ascomycota</taxon>
        <taxon>Pezizomycotina</taxon>
        <taxon>Dothideomycetes</taxon>
        <taxon>Dothideomycetidae</taxon>
        <taxon>Capnodiales</taxon>
        <taxon>Capnodiaceae</taxon>
        <taxon>Polychaeton</taxon>
    </lineage>
</organism>
<dbReference type="AlphaFoldDB" id="A0A9P4QEC2"/>
<reference evidence="1" key="1">
    <citation type="journal article" date="2020" name="Stud. Mycol.">
        <title>101 Dothideomycetes genomes: a test case for predicting lifestyles and emergence of pathogens.</title>
        <authorList>
            <person name="Haridas S."/>
            <person name="Albert R."/>
            <person name="Binder M."/>
            <person name="Bloem J."/>
            <person name="Labutti K."/>
            <person name="Salamov A."/>
            <person name="Andreopoulos B."/>
            <person name="Baker S."/>
            <person name="Barry K."/>
            <person name="Bills G."/>
            <person name="Bluhm B."/>
            <person name="Cannon C."/>
            <person name="Castanera R."/>
            <person name="Culley D."/>
            <person name="Daum C."/>
            <person name="Ezra D."/>
            <person name="Gonzalez J."/>
            <person name="Henrissat B."/>
            <person name="Kuo A."/>
            <person name="Liang C."/>
            <person name="Lipzen A."/>
            <person name="Lutzoni F."/>
            <person name="Magnuson J."/>
            <person name="Mondo S."/>
            <person name="Nolan M."/>
            <person name="Ohm R."/>
            <person name="Pangilinan J."/>
            <person name="Park H.-J."/>
            <person name="Ramirez L."/>
            <person name="Alfaro M."/>
            <person name="Sun H."/>
            <person name="Tritt A."/>
            <person name="Yoshinaga Y."/>
            <person name="Zwiers L.-H."/>
            <person name="Turgeon B."/>
            <person name="Goodwin S."/>
            <person name="Spatafora J."/>
            <person name="Crous P."/>
            <person name="Grigoriev I."/>
        </authorList>
    </citation>
    <scope>NUCLEOTIDE SEQUENCE</scope>
    <source>
        <strain evidence="1">CBS 116435</strain>
    </source>
</reference>
<dbReference type="EMBL" id="MU003773">
    <property type="protein sequence ID" value="KAF2724088.1"/>
    <property type="molecule type" value="Genomic_DNA"/>
</dbReference>
<evidence type="ECO:0000313" key="2">
    <source>
        <dbReference type="Proteomes" id="UP000799441"/>
    </source>
</evidence>
<keyword evidence="2" id="KW-1185">Reference proteome</keyword>
<comment type="caution">
    <text evidence="1">The sequence shown here is derived from an EMBL/GenBank/DDBJ whole genome shotgun (WGS) entry which is preliminary data.</text>
</comment>
<proteinExistence type="predicted"/>